<dbReference type="InterPro" id="IPR011109">
    <property type="entry name" value="DNA_bind_recombinase_dom"/>
</dbReference>
<dbReference type="Gene3D" id="3.90.1750.20">
    <property type="entry name" value="Putative Large Serine Recombinase, Chain B, Domain 2"/>
    <property type="match status" value="1"/>
</dbReference>
<sequence length="844" mass="95674">MGADAKESDLLASDLGNFQESPVLDKWSEWETPRQRRARTRGLPKDENLLKLARVWLTAQHKAWPQLAEAGQIPANTPEAAGQLVEQFVQRFSSRGGKPFEHGLPQVPWNSLGTVYLRYSSAHQNPRSLDDQLQIVLSRAEQERVFIPWEYTFADASVTGTTSRRTGYVMAQRVLEFTGTGAISTIYLDEIDRASRDGLQILTLGTIVQNHRKRMVGVSSNFDSTTEQSRIMLHSVAMFNDYYITQHRAKVDRGKRGAARRKTINGKPPVGIKAVPAYDKYGQALRGRAGMHAKTAAVDEQWSWAIVLLAELFVDKRWSANRIAKEFNRRQIGGKTSWYAALITKMLRNRGYVGIFIYGMSRQVRDPLTGTIRHVPQPRSGWIVSRIPEAQIWSWGRWKQIQARLKEVSETSPHARNRKRKPKPAGLVYPKTLFSNILHCGYCGRRLTLRRGGGYPCFYCMAGPEGRDNCQLGTSKAASVFEPFLLRFILDSILTDERMAELVDQANRHVSAEAAKPPVDVAGLQTSLRDAKAKRDRLIELVADDVSANLSAVRTRISSLEKEVRELTTAVREAERQKEEEVPPLDLEQMKVLLADLRQVLNQHVPAANEMLKKLLGRVYVTQKSVPDARRPVWVAHFDTDMVPALADHAARRCLPSSYTLMKLTVWEWKMPIKGEIEIGGRMPVYERLAKKAGAMRAEGALIKQIAEEFGVSVNIIRNAIRFNDTGIRPARAKKQPRKNIYHWIAKETVRLKKQGLTYRQIADRLGVTKRQVGNAYHKMVGRYQKPAIPGYQRIAERAYQLRQEGMTHARIGTILGYNKVTVKRALRWFCRQQHKGGTYTDAA</sequence>
<dbReference type="RefSeq" id="WP_425344335.1">
    <property type="nucleotide sequence ID" value="NZ_JBGUBD010000002.1"/>
</dbReference>
<dbReference type="Pfam" id="PF13408">
    <property type="entry name" value="Zn_ribbon_recom"/>
    <property type="match status" value="1"/>
</dbReference>
<dbReference type="SUPFAM" id="SSF53041">
    <property type="entry name" value="Resolvase-like"/>
    <property type="match status" value="1"/>
</dbReference>
<dbReference type="Proteomes" id="UP001575105">
    <property type="component" value="Unassembled WGS sequence"/>
</dbReference>
<name>A0ABV4U1D7_9BACT</name>
<dbReference type="InterPro" id="IPR036162">
    <property type="entry name" value="Resolvase-like_N_sf"/>
</dbReference>
<accession>A0ABV4U1D7</accession>
<dbReference type="PANTHER" id="PTHR30461:SF23">
    <property type="entry name" value="DNA RECOMBINASE-RELATED"/>
    <property type="match status" value="1"/>
</dbReference>
<feature type="coiled-coil region" evidence="1">
    <location>
        <begin position="543"/>
        <end position="580"/>
    </location>
</feature>
<evidence type="ECO:0000256" key="1">
    <source>
        <dbReference type="SAM" id="Coils"/>
    </source>
</evidence>
<dbReference type="EMBL" id="JBGUBD010000002">
    <property type="protein sequence ID" value="MFA9477410.1"/>
    <property type="molecule type" value="Genomic_DNA"/>
</dbReference>
<dbReference type="InterPro" id="IPR038109">
    <property type="entry name" value="DNA_bind_recomb_sf"/>
</dbReference>
<evidence type="ECO:0000313" key="4">
    <source>
        <dbReference type="Proteomes" id="UP001575105"/>
    </source>
</evidence>
<dbReference type="Pfam" id="PF07508">
    <property type="entry name" value="Recombinase"/>
    <property type="match status" value="1"/>
</dbReference>
<dbReference type="Gene3D" id="3.40.50.1390">
    <property type="entry name" value="Resolvase, N-terminal catalytic domain"/>
    <property type="match status" value="1"/>
</dbReference>
<reference evidence="3 4" key="1">
    <citation type="submission" date="2024-08" db="EMBL/GenBank/DDBJ databases">
        <title>Whole-genome sequencing of halo(alkali)philic microorganisms from hypersaline lakes.</title>
        <authorList>
            <person name="Sorokin D.Y."/>
            <person name="Merkel A.Y."/>
            <person name="Messina E."/>
            <person name="Yakimov M."/>
        </authorList>
    </citation>
    <scope>NUCLEOTIDE SEQUENCE [LARGE SCALE GENOMIC DNA]</scope>
    <source>
        <strain evidence="3 4">AB-hyl4</strain>
    </source>
</reference>
<protein>
    <submittedName>
        <fullName evidence="3">Recombinase family protein</fullName>
    </submittedName>
</protein>
<dbReference type="InterPro" id="IPR006119">
    <property type="entry name" value="Resolv_N"/>
</dbReference>
<keyword evidence="1" id="KW-0175">Coiled coil</keyword>
<dbReference type="SMART" id="SM00857">
    <property type="entry name" value="Resolvase"/>
    <property type="match status" value="1"/>
</dbReference>
<proteinExistence type="predicted"/>
<keyword evidence="4" id="KW-1185">Reference proteome</keyword>
<dbReference type="CDD" id="cd00338">
    <property type="entry name" value="Ser_Recombinase"/>
    <property type="match status" value="1"/>
</dbReference>
<evidence type="ECO:0000259" key="2">
    <source>
        <dbReference type="SMART" id="SM00857"/>
    </source>
</evidence>
<feature type="domain" description="Resolvase/invertase-type recombinase catalytic" evidence="2">
    <location>
        <begin position="113"/>
        <end position="264"/>
    </location>
</feature>
<organism evidence="3 4">
    <name type="scientific">Natronomicrosphaera hydrolytica</name>
    <dbReference type="NCBI Taxonomy" id="3242702"/>
    <lineage>
        <taxon>Bacteria</taxon>
        <taxon>Pseudomonadati</taxon>
        <taxon>Planctomycetota</taxon>
        <taxon>Phycisphaerae</taxon>
        <taxon>Phycisphaerales</taxon>
        <taxon>Phycisphaeraceae</taxon>
        <taxon>Natronomicrosphaera</taxon>
    </lineage>
</organism>
<evidence type="ECO:0000313" key="3">
    <source>
        <dbReference type="EMBL" id="MFA9477410.1"/>
    </source>
</evidence>
<gene>
    <name evidence="3" type="ORF">ACERK3_03780</name>
</gene>
<dbReference type="InterPro" id="IPR025827">
    <property type="entry name" value="Zn_ribbon_recom_dom"/>
</dbReference>
<dbReference type="PANTHER" id="PTHR30461">
    <property type="entry name" value="DNA-INVERTASE FROM LAMBDOID PROPHAGE"/>
    <property type="match status" value="1"/>
</dbReference>
<comment type="caution">
    <text evidence="3">The sequence shown here is derived from an EMBL/GenBank/DDBJ whole genome shotgun (WGS) entry which is preliminary data.</text>
</comment>
<dbReference type="Pfam" id="PF00239">
    <property type="entry name" value="Resolvase"/>
    <property type="match status" value="1"/>
</dbReference>
<dbReference type="InterPro" id="IPR050639">
    <property type="entry name" value="SSR_resolvase"/>
</dbReference>